<gene>
    <name evidence="5" type="ORF">V5O48_001807</name>
</gene>
<dbReference type="PROSITE" id="PS00497">
    <property type="entry name" value="TYROSINASE_1"/>
    <property type="match status" value="1"/>
</dbReference>
<protein>
    <recommendedName>
        <fullName evidence="4">Tyrosinase copper-binding domain-containing protein</fullName>
    </recommendedName>
</protein>
<dbReference type="Pfam" id="PF00264">
    <property type="entry name" value="Tyrosinase"/>
    <property type="match status" value="1"/>
</dbReference>
<accession>A0ABR3FXE3</accession>
<keyword evidence="2" id="KW-0186">Copper</keyword>
<feature type="domain" description="Tyrosinase copper-binding" evidence="4">
    <location>
        <begin position="91"/>
        <end position="108"/>
    </location>
</feature>
<keyword evidence="3" id="KW-0732">Signal</keyword>
<name>A0ABR3FXE3_9AGAR</name>
<dbReference type="Proteomes" id="UP001465976">
    <property type="component" value="Unassembled WGS sequence"/>
</dbReference>
<evidence type="ECO:0000259" key="4">
    <source>
        <dbReference type="PROSITE" id="PS00497"/>
    </source>
</evidence>
<dbReference type="InterPro" id="IPR002227">
    <property type="entry name" value="Tyrosinase_Cu-bd"/>
</dbReference>
<dbReference type="PANTHER" id="PTHR11474">
    <property type="entry name" value="TYROSINASE FAMILY MEMBER"/>
    <property type="match status" value="1"/>
</dbReference>
<feature type="chain" id="PRO_5046067079" description="Tyrosinase copper-binding domain-containing protein" evidence="3">
    <location>
        <begin position="24"/>
        <end position="342"/>
    </location>
</feature>
<dbReference type="Gene3D" id="1.10.1280.10">
    <property type="entry name" value="Di-copper center containing domain from catechol oxidase"/>
    <property type="match status" value="1"/>
</dbReference>
<sequence>MQPSTKLSLFLITVLQVSDITYAQTVGICASPTIRREWRELSDTDKKSFHEANLCLRNRPQQLYPEESVVVSRADDLTWTHRVLGDNKLIHSVANFFPWHRMFVYEHERALRSECGYTGPYAYWDWTIDADADAVSTSPIWDPIVGFGGNGVPTGNSTAGFQRCVVDGPYANTTLRIGSPLGASAAVDEPHCLTREWNNGEKDSDGDWIIGNMSSPLYNSEAIARISALANYDAFQALQSGPHQDVHNVVRGDMLYFYSPSDVLFFLHHANVDRIWAEWQGNNATRLNDYTGFNDVRKSEKASLNDTLPTLKLLPDGDPYAVKDFMNIKAGKLCYEYSSKSS</sequence>
<dbReference type="SUPFAM" id="SSF48056">
    <property type="entry name" value="Di-copper centre-containing domain"/>
    <property type="match status" value="1"/>
</dbReference>
<organism evidence="5 6">
    <name type="scientific">Marasmius crinis-equi</name>
    <dbReference type="NCBI Taxonomy" id="585013"/>
    <lineage>
        <taxon>Eukaryota</taxon>
        <taxon>Fungi</taxon>
        <taxon>Dikarya</taxon>
        <taxon>Basidiomycota</taxon>
        <taxon>Agaricomycotina</taxon>
        <taxon>Agaricomycetes</taxon>
        <taxon>Agaricomycetidae</taxon>
        <taxon>Agaricales</taxon>
        <taxon>Marasmiineae</taxon>
        <taxon>Marasmiaceae</taxon>
        <taxon>Marasmius</taxon>
    </lineage>
</organism>
<evidence type="ECO:0000256" key="3">
    <source>
        <dbReference type="SAM" id="SignalP"/>
    </source>
</evidence>
<dbReference type="EMBL" id="JBAHYK010000036">
    <property type="protein sequence ID" value="KAL0580214.1"/>
    <property type="molecule type" value="Genomic_DNA"/>
</dbReference>
<dbReference type="PRINTS" id="PR00092">
    <property type="entry name" value="TYROSINASE"/>
</dbReference>
<evidence type="ECO:0000256" key="2">
    <source>
        <dbReference type="ARBA" id="ARBA00023008"/>
    </source>
</evidence>
<dbReference type="PANTHER" id="PTHR11474:SF126">
    <property type="entry name" value="TYROSINASE-LIKE PROTEIN TYR-1-RELATED"/>
    <property type="match status" value="1"/>
</dbReference>
<evidence type="ECO:0000256" key="1">
    <source>
        <dbReference type="ARBA" id="ARBA00022723"/>
    </source>
</evidence>
<dbReference type="InterPro" id="IPR050316">
    <property type="entry name" value="Tyrosinase/Hemocyanin"/>
</dbReference>
<keyword evidence="1" id="KW-0479">Metal-binding</keyword>
<evidence type="ECO:0000313" key="5">
    <source>
        <dbReference type="EMBL" id="KAL0580214.1"/>
    </source>
</evidence>
<keyword evidence="6" id="KW-1185">Reference proteome</keyword>
<evidence type="ECO:0000313" key="6">
    <source>
        <dbReference type="Proteomes" id="UP001465976"/>
    </source>
</evidence>
<feature type="signal peptide" evidence="3">
    <location>
        <begin position="1"/>
        <end position="23"/>
    </location>
</feature>
<reference evidence="5 6" key="1">
    <citation type="submission" date="2024-02" db="EMBL/GenBank/DDBJ databases">
        <title>A draft genome for the cacao thread blight pathogen Marasmius crinis-equi.</title>
        <authorList>
            <person name="Cohen S.P."/>
            <person name="Baruah I.K."/>
            <person name="Amoako-Attah I."/>
            <person name="Bukari Y."/>
            <person name="Meinhardt L.W."/>
            <person name="Bailey B.A."/>
        </authorList>
    </citation>
    <scope>NUCLEOTIDE SEQUENCE [LARGE SCALE GENOMIC DNA]</scope>
    <source>
        <strain evidence="5 6">GH-76</strain>
    </source>
</reference>
<dbReference type="InterPro" id="IPR008922">
    <property type="entry name" value="Di-copper_centre_dom_sf"/>
</dbReference>
<comment type="caution">
    <text evidence="5">The sequence shown here is derived from an EMBL/GenBank/DDBJ whole genome shotgun (WGS) entry which is preliminary data.</text>
</comment>
<proteinExistence type="predicted"/>